<dbReference type="VEuPathDB" id="ToxoDB:TGFOU_211880"/>
<accession>A0A086JMK7</accession>
<dbReference type="Proteomes" id="UP000028838">
    <property type="component" value="Unassembled WGS sequence"/>
</dbReference>
<protein>
    <submittedName>
        <fullName evidence="1">Uncharacterized protein</fullName>
    </submittedName>
</protein>
<evidence type="ECO:0000313" key="2">
    <source>
        <dbReference type="Proteomes" id="UP000028838"/>
    </source>
</evidence>
<comment type="caution">
    <text evidence="1">The sequence shown here is derived from an EMBL/GenBank/DDBJ whole genome shotgun (WGS) entry which is preliminary data.</text>
</comment>
<sequence>MNEEYLVTRPSSTTRTLRCCPGGLHLFYRCRWMTYDHTTKRWAGRKRNSGFPTITKRCCGALRSSSFYKRLHCSNCSAVESQFLRVCRIPRSPSGSSLRIASSGSSTHPVGHGVASSESFKDFELPLAVIRSLCFLNFTLRNGAPVYQAWTRRNRRFSCCIPRWVISLLLQCRQPGRRTPGVFVP</sequence>
<dbReference type="AlphaFoldDB" id="A0A086JMK7"/>
<dbReference type="EMBL" id="AEYH02002907">
    <property type="protein sequence ID" value="KFG33375.1"/>
    <property type="molecule type" value="Genomic_DNA"/>
</dbReference>
<gene>
    <name evidence="1" type="ORF">TGFOU_211880</name>
</gene>
<proteinExistence type="predicted"/>
<organism evidence="1 2">
    <name type="scientific">Toxoplasma gondii FOU</name>
    <dbReference type="NCBI Taxonomy" id="943167"/>
    <lineage>
        <taxon>Eukaryota</taxon>
        <taxon>Sar</taxon>
        <taxon>Alveolata</taxon>
        <taxon>Apicomplexa</taxon>
        <taxon>Conoidasida</taxon>
        <taxon>Coccidia</taxon>
        <taxon>Eucoccidiorida</taxon>
        <taxon>Eimeriorina</taxon>
        <taxon>Sarcocystidae</taxon>
        <taxon>Toxoplasma</taxon>
    </lineage>
</organism>
<name>A0A086JMK7_TOXGO</name>
<evidence type="ECO:0000313" key="1">
    <source>
        <dbReference type="EMBL" id="KFG33375.1"/>
    </source>
</evidence>
<dbReference type="OrthoDB" id="10345666at2759"/>
<reference evidence="1 2" key="1">
    <citation type="submission" date="2014-07" db="EMBL/GenBank/DDBJ databases">
        <authorList>
            <person name="Sibley D."/>
            <person name="Venepally P."/>
            <person name="Karamycheva S."/>
            <person name="Hadjithomas M."/>
            <person name="Khan A."/>
            <person name="Brunk B."/>
            <person name="Roos D."/>
            <person name="Caler E."/>
            <person name="Lorenzi H."/>
        </authorList>
    </citation>
    <scope>NUCLEOTIDE SEQUENCE [LARGE SCALE GENOMIC DNA]</scope>
    <source>
        <strain evidence="1 2">FOU</strain>
    </source>
</reference>